<dbReference type="PATRIC" id="fig|634503.3.peg.1361"/>
<dbReference type="RefSeq" id="WP_015870868.1">
    <property type="nucleotide sequence ID" value="NC_012779.2"/>
</dbReference>
<organism evidence="1 2">
    <name type="scientific">Edwardsiella ictaluri (strain 93-146)</name>
    <dbReference type="NCBI Taxonomy" id="634503"/>
    <lineage>
        <taxon>Bacteria</taxon>
        <taxon>Pseudomonadati</taxon>
        <taxon>Pseudomonadota</taxon>
        <taxon>Gammaproteobacteria</taxon>
        <taxon>Enterobacterales</taxon>
        <taxon>Hafniaceae</taxon>
        <taxon>Edwardsiella</taxon>
    </lineage>
</organism>
<dbReference type="AlphaFoldDB" id="C5B7X1"/>
<dbReference type="Proteomes" id="UP000001485">
    <property type="component" value="Chromosome"/>
</dbReference>
<gene>
    <name evidence="1" type="ordered locus">NT01EI_1521</name>
</gene>
<name>C5B7X1_EDWI9</name>
<dbReference type="GeneID" id="69538505"/>
<reference evidence="1 2" key="2">
    <citation type="journal article" date="2012" name="J. Bacteriol.">
        <title>Genome Sequence of Edwardsiella ictaluri 93-146, a Strain Associated with a Natural Channel Catfish Outbreak of Enteric Septicemia of Catfish.</title>
        <authorList>
            <person name="Williams M.L."/>
            <person name="Gillaspy A.F."/>
            <person name="Dyer D.W."/>
            <person name="Thune R.L."/>
            <person name="Waldbieser G.C."/>
            <person name="Schuster S.C."/>
            <person name="Gipson J."/>
            <person name="Zaitshik J."/>
            <person name="Landry C."/>
            <person name="Banes M.M."/>
            <person name="Lawrence M.L."/>
        </authorList>
    </citation>
    <scope>NUCLEOTIDE SEQUENCE [LARGE SCALE GENOMIC DNA]</scope>
    <source>
        <strain evidence="1 2">93-146</strain>
    </source>
</reference>
<accession>C5B7X1</accession>
<dbReference type="KEGG" id="eic:NT01EI_1521"/>
<protein>
    <submittedName>
        <fullName evidence="1">Uncharacterized protein</fullName>
    </submittedName>
</protein>
<evidence type="ECO:0000313" key="1">
    <source>
        <dbReference type="EMBL" id="ACR68707.1"/>
    </source>
</evidence>
<dbReference type="EMBL" id="CP001600">
    <property type="protein sequence ID" value="ACR68707.1"/>
    <property type="molecule type" value="Genomic_DNA"/>
</dbReference>
<sequence length="359" mass="40400">METRFNLPTHTVESFISTEQFSDIRKNKQECILQLSDGSYKISWHQNHPHVDSSDNGILTGIKNLFAYFFSGETCAGRLQNTLEIPGKAIFIPNPTIDMLELTCYENQIMMNKGKDMIPLIVNSKADVDKLEVARAQLLEILNKDLKDVDSHENRKKISALQNTKILEKSVLKNIRGDDKLYILGHGHVAGEYIGNERFDVNYLSHLYSCSQQSHTSPACKADIECSLEKDEYSTPEAVAKSLKGFVPRDFSRFYTLTCHSGEARRPISLSDEDLKKAAQPDLEGDGKLAYAHRFFNALHSEGFTQPQVTGYIGAVCITPNDNKHTCEVTLADGSLHDDIPRSDLKHVFSHEVHDVNKK</sequence>
<reference evidence="2" key="1">
    <citation type="submission" date="2009-03" db="EMBL/GenBank/DDBJ databases">
        <title>Complete genome sequence of Edwardsiella ictaluri 93-146.</title>
        <authorList>
            <person name="Williams M.L."/>
            <person name="Gillaspy A.F."/>
            <person name="Dyer D.W."/>
            <person name="Thune R.L."/>
            <person name="Waldbieser G.C."/>
            <person name="Schuster S.C."/>
            <person name="Gipson J."/>
            <person name="Zaitshik J."/>
            <person name="Landry C."/>
            <person name="Lawrence M.L."/>
        </authorList>
    </citation>
    <scope>NUCLEOTIDE SEQUENCE [LARGE SCALE GENOMIC DNA]</scope>
    <source>
        <strain evidence="2">93-146</strain>
    </source>
</reference>
<evidence type="ECO:0000313" key="2">
    <source>
        <dbReference type="Proteomes" id="UP000001485"/>
    </source>
</evidence>
<proteinExistence type="predicted"/>
<dbReference type="HOGENOM" id="CLU_771036_0_0_6"/>
<dbReference type="OrthoDB" id="8596416at2"/>